<protein>
    <submittedName>
        <fullName evidence="1">Uncharacterized protein</fullName>
    </submittedName>
</protein>
<dbReference type="Proteomes" id="UP000272888">
    <property type="component" value="Unassembled WGS sequence"/>
</dbReference>
<organism evidence="1 2">
    <name type="scientific">Corallococcus llansteffanensis</name>
    <dbReference type="NCBI Taxonomy" id="2316731"/>
    <lineage>
        <taxon>Bacteria</taxon>
        <taxon>Pseudomonadati</taxon>
        <taxon>Myxococcota</taxon>
        <taxon>Myxococcia</taxon>
        <taxon>Myxococcales</taxon>
        <taxon>Cystobacterineae</taxon>
        <taxon>Myxococcaceae</taxon>
        <taxon>Corallococcus</taxon>
    </lineage>
</organism>
<keyword evidence="2" id="KW-1185">Reference proteome</keyword>
<reference evidence="2" key="1">
    <citation type="submission" date="2018-09" db="EMBL/GenBank/DDBJ databases">
        <authorList>
            <person name="Livingstone P.G."/>
            <person name="Whitworth D.E."/>
        </authorList>
    </citation>
    <scope>NUCLEOTIDE SEQUENCE [LARGE SCALE GENOMIC DNA]</scope>
    <source>
        <strain evidence="2">CA051B</strain>
    </source>
</reference>
<sequence length="60" mass="5948">MVILAVGILAAVGCGGPQPESDGDVGAVTTTRQAITAVKVPQAVAAGAYHSLFLRKDGVV</sequence>
<gene>
    <name evidence="1" type="ORF">D7V93_37360</name>
</gene>
<evidence type="ECO:0000313" key="2">
    <source>
        <dbReference type="Proteomes" id="UP000272888"/>
    </source>
</evidence>
<name>A0A3A8NUA5_9BACT</name>
<accession>A0A3A8NUA5</accession>
<feature type="non-terminal residue" evidence="1">
    <location>
        <position position="60"/>
    </location>
</feature>
<proteinExistence type="predicted"/>
<dbReference type="AlphaFoldDB" id="A0A3A8NUA5"/>
<dbReference type="EMBL" id="RAWB01000651">
    <property type="protein sequence ID" value="RKH43044.1"/>
    <property type="molecule type" value="Genomic_DNA"/>
</dbReference>
<comment type="caution">
    <text evidence="1">The sequence shown here is derived from an EMBL/GenBank/DDBJ whole genome shotgun (WGS) entry which is preliminary data.</text>
</comment>
<evidence type="ECO:0000313" key="1">
    <source>
        <dbReference type="EMBL" id="RKH43044.1"/>
    </source>
</evidence>
<dbReference type="RefSeq" id="WP_208723279.1">
    <property type="nucleotide sequence ID" value="NZ_RAWB01000651.1"/>
</dbReference>